<dbReference type="InterPro" id="IPR050093">
    <property type="entry name" value="ABC_SmlMolc_Importer"/>
</dbReference>
<dbReference type="PANTHER" id="PTHR42781">
    <property type="entry name" value="SPERMIDINE/PUTRESCINE IMPORT ATP-BINDING PROTEIN POTA"/>
    <property type="match status" value="1"/>
</dbReference>
<dbReference type="RefSeq" id="WP_008469855.1">
    <property type="nucleotide sequence ID" value="NZ_AYZP01000003.1"/>
</dbReference>
<dbReference type="AlphaFoldDB" id="I7JUC0"/>
<keyword evidence="6" id="KW-1185">Reference proteome</keyword>
<comment type="caution">
    <text evidence="5">The sequence shown here is derived from an EMBL/GenBank/DDBJ whole genome shotgun (WGS) entry which is preliminary data.</text>
</comment>
<dbReference type="InterPro" id="IPR003439">
    <property type="entry name" value="ABC_transporter-like_ATP-bd"/>
</dbReference>
<keyword evidence="1" id="KW-0813">Transport</keyword>
<dbReference type="PATRIC" id="fig|1423758.3.peg.1384"/>
<protein>
    <submittedName>
        <fullName evidence="5">Putative sulfonate transport system ATP-binding protein YtlC</fullName>
    </submittedName>
</protein>
<name>I7JUC0_9LACO</name>
<dbReference type="Pfam" id="PF00005">
    <property type="entry name" value="ABC_tran"/>
    <property type="match status" value="1"/>
</dbReference>
<dbReference type="GO" id="GO:0016887">
    <property type="term" value="F:ATP hydrolysis activity"/>
    <property type="evidence" value="ECO:0007669"/>
    <property type="project" value="InterPro"/>
</dbReference>
<evidence type="ECO:0000256" key="3">
    <source>
        <dbReference type="ARBA" id="ARBA00022840"/>
    </source>
</evidence>
<dbReference type="PANTHER" id="PTHR42781:SF8">
    <property type="entry name" value="BICARBONATE TRANSPORT ATP-BINDING PROTEIN CMPC"/>
    <property type="match status" value="1"/>
</dbReference>
<evidence type="ECO:0000313" key="5">
    <source>
        <dbReference type="EMBL" id="CCI81196.1"/>
    </source>
</evidence>
<accession>I7JUC0</accession>
<gene>
    <name evidence="5" type="ORF">BN55_06450</name>
</gene>
<proteinExistence type="predicted"/>
<dbReference type="InterPro" id="IPR017871">
    <property type="entry name" value="ABC_transporter-like_CS"/>
</dbReference>
<dbReference type="InterPro" id="IPR003593">
    <property type="entry name" value="AAA+_ATPase"/>
</dbReference>
<dbReference type="Proteomes" id="UP000009320">
    <property type="component" value="Unassembled WGS sequence"/>
</dbReference>
<dbReference type="PROSITE" id="PS50893">
    <property type="entry name" value="ABC_TRANSPORTER_2"/>
    <property type="match status" value="1"/>
</dbReference>
<sequence length="247" mass="27709">MLTLNNLSIKRNNKLILKNINLTIPNAATTAIIGPSGIGKTTLISAICQLISYSGDILWDGHKLNLKKQTIAWVPQDFGLLPWFDVHKNISLGIKIRNNDKLNANQAELVEQIENKLGISDIKHKFPNELSGGQKQRVALAKAFCLKPEILLLDEPFSALDTVVKQTAENLLLEQLATFQITTLMITHSLEEALIFGDQLFVLSNKTGQLRENPLKSVNPKDRRDNPEFSKILADIQKEVIDLWRVE</sequence>
<reference evidence="5 6" key="1">
    <citation type="submission" date="2012-06" db="EMBL/GenBank/DDBJ databases">
        <title>Draft Genome Sequence of Lactobacillus hominis Strain CRBIP 24.179T, isolated from human intestine.</title>
        <authorList>
            <person name="Cousin S."/>
            <person name="Ma L."/>
            <person name="Bizet C."/>
            <person name="Loux V."/>
            <person name="Bouchier C."/>
            <person name="Clermont D."/>
            <person name="Creno S."/>
        </authorList>
    </citation>
    <scope>NUCLEOTIDE SEQUENCE [LARGE SCALE GENOMIC DNA]</scope>
    <source>
        <strain evidence="6">CRBIP 24.179T</strain>
    </source>
</reference>
<evidence type="ECO:0000259" key="4">
    <source>
        <dbReference type="PROSITE" id="PS50893"/>
    </source>
</evidence>
<dbReference type="GO" id="GO:0005524">
    <property type="term" value="F:ATP binding"/>
    <property type="evidence" value="ECO:0007669"/>
    <property type="project" value="UniProtKB-KW"/>
</dbReference>
<dbReference type="SMART" id="SM00382">
    <property type="entry name" value="AAA"/>
    <property type="match status" value="1"/>
</dbReference>
<dbReference type="InterPro" id="IPR027417">
    <property type="entry name" value="P-loop_NTPase"/>
</dbReference>
<dbReference type="GeneID" id="82846472"/>
<evidence type="ECO:0000256" key="1">
    <source>
        <dbReference type="ARBA" id="ARBA00022448"/>
    </source>
</evidence>
<dbReference type="eggNOG" id="COG1116">
    <property type="taxonomic scope" value="Bacteria"/>
</dbReference>
<evidence type="ECO:0000313" key="6">
    <source>
        <dbReference type="Proteomes" id="UP000009320"/>
    </source>
</evidence>
<feature type="domain" description="ABC transporter" evidence="4">
    <location>
        <begin position="2"/>
        <end position="230"/>
    </location>
</feature>
<organism evidence="5 6">
    <name type="scientific">Lactobacillus hominis DSM 23910 = CRBIP 24.179</name>
    <dbReference type="NCBI Taxonomy" id="1423758"/>
    <lineage>
        <taxon>Bacteria</taxon>
        <taxon>Bacillati</taxon>
        <taxon>Bacillota</taxon>
        <taxon>Bacilli</taxon>
        <taxon>Lactobacillales</taxon>
        <taxon>Lactobacillaceae</taxon>
        <taxon>Lactobacillus</taxon>
    </lineage>
</organism>
<dbReference type="Gene3D" id="3.40.50.300">
    <property type="entry name" value="P-loop containing nucleotide triphosphate hydrolases"/>
    <property type="match status" value="1"/>
</dbReference>
<dbReference type="EMBL" id="CAKE01000002">
    <property type="protein sequence ID" value="CCI81196.1"/>
    <property type="molecule type" value="Genomic_DNA"/>
</dbReference>
<evidence type="ECO:0000256" key="2">
    <source>
        <dbReference type="ARBA" id="ARBA00022741"/>
    </source>
</evidence>
<dbReference type="PROSITE" id="PS00211">
    <property type="entry name" value="ABC_TRANSPORTER_1"/>
    <property type="match status" value="1"/>
</dbReference>
<dbReference type="OrthoDB" id="9802264at2"/>
<keyword evidence="3 5" id="KW-0067">ATP-binding</keyword>
<keyword evidence="2" id="KW-0547">Nucleotide-binding</keyword>
<dbReference type="STRING" id="1423758.FC41_GL001368"/>
<dbReference type="SUPFAM" id="SSF52540">
    <property type="entry name" value="P-loop containing nucleoside triphosphate hydrolases"/>
    <property type="match status" value="1"/>
</dbReference>